<evidence type="ECO:0000256" key="8">
    <source>
        <dbReference type="HAMAP-Rule" id="MF_00473"/>
    </source>
</evidence>
<evidence type="ECO:0000256" key="7">
    <source>
        <dbReference type="ARBA" id="ARBA00029321"/>
    </source>
</evidence>
<dbReference type="InterPro" id="IPR035482">
    <property type="entry name" value="SIS_PGI_2"/>
</dbReference>
<dbReference type="Pfam" id="PF00342">
    <property type="entry name" value="PGI"/>
    <property type="match status" value="1"/>
</dbReference>
<dbReference type="PRINTS" id="PR00662">
    <property type="entry name" value="G6PISOMERASE"/>
</dbReference>
<dbReference type="HAMAP" id="MF_00473">
    <property type="entry name" value="G6P_isomerase"/>
    <property type="match status" value="1"/>
</dbReference>
<evidence type="ECO:0000256" key="5">
    <source>
        <dbReference type="ARBA" id="ARBA00023152"/>
    </source>
</evidence>
<evidence type="ECO:0000256" key="9">
    <source>
        <dbReference type="RuleBase" id="RU000612"/>
    </source>
</evidence>
<dbReference type="GO" id="GO:0006096">
    <property type="term" value="P:glycolytic process"/>
    <property type="evidence" value="ECO:0007669"/>
    <property type="project" value="UniProtKB-UniRule"/>
</dbReference>
<dbReference type="InterPro" id="IPR046348">
    <property type="entry name" value="SIS_dom_sf"/>
</dbReference>
<gene>
    <name evidence="8 10" type="primary">pgi</name>
    <name evidence="10" type="ORF">KUV50_06010</name>
</gene>
<keyword evidence="3 8" id="KW-0312">Gluconeogenesis</keyword>
<evidence type="ECO:0000256" key="6">
    <source>
        <dbReference type="ARBA" id="ARBA00023235"/>
    </source>
</evidence>
<keyword evidence="11" id="KW-1185">Reference proteome</keyword>
<dbReference type="GO" id="GO:0048029">
    <property type="term" value="F:monosaccharide binding"/>
    <property type="evidence" value="ECO:0007669"/>
    <property type="project" value="TreeGrafter"/>
</dbReference>
<dbReference type="EMBL" id="JAHVHU010000006">
    <property type="protein sequence ID" value="MBY5957675.1"/>
    <property type="molecule type" value="Genomic_DNA"/>
</dbReference>
<dbReference type="Gene3D" id="1.10.1390.10">
    <property type="match status" value="1"/>
</dbReference>
<keyword evidence="4 8" id="KW-0963">Cytoplasm</keyword>
<comment type="subcellular location">
    <subcellularLocation>
        <location evidence="8">Cytoplasm</location>
    </subcellularLocation>
</comment>
<dbReference type="NCBIfam" id="NF001211">
    <property type="entry name" value="PRK00179.1"/>
    <property type="match status" value="1"/>
</dbReference>
<comment type="caution">
    <text evidence="10">The sequence shown here is derived from an EMBL/GenBank/DDBJ whole genome shotgun (WGS) entry which is preliminary data.</text>
</comment>
<dbReference type="FunFam" id="3.40.50.10490:FF:000018">
    <property type="entry name" value="Glucose-6-phosphate isomerase"/>
    <property type="match status" value="1"/>
</dbReference>
<evidence type="ECO:0000313" key="11">
    <source>
        <dbReference type="Proteomes" id="UP000753961"/>
    </source>
</evidence>
<sequence length="549" mass="62256">MLPKVNPTLTSSWKKLQQKSEELRNQSIVDHFEHGDRVQDYSLSFQNLYLDFSKNLLDDETITLLQDLARECKLDDAKEAFFTGEHINETEDRSVLHPALRSPRGEKLIVDGEDVNKAVWTVLDRMAAFVNDLTEGEWRGFDGERISDVVNIGIGGSDLGSVMVYEALTPYHSTGITCHFVSNIDGNQLHEVLQKVNPGRTLFVVSSKSFSTIETMTNARSARKWLLEHGAQKSDVAKHFVAVSTNEERVTEFGIDRKNMFEFWDWVGGRYSVSSAIGLPVMCAIGVNHFHEFLEGLHEMDEHFRRTPLADNIPVTLALIGIWYNNFMGAETEAIIPYYQYMHRFPAYFQQGNMESNGKSVDRTGAPVDYETGPIIWGEPGTNGQHAFFQLIHQGTKLIPCDFIGFAQSHHDAGDHHQILMANFFAQTEALMVGKSHEEVLNDLRKQGMSEEQVQFLAPYKEFSGDRPTNTILVKKLTPKSLGWLVAMYEHKIFTQGVIWNIFSFDQWGVELGKKLANNILSELGQDQSSGKHDPSTTNLLKKFNEWRS</sequence>
<dbReference type="InterPro" id="IPR018189">
    <property type="entry name" value="Phosphoglucose_isomerase_CS"/>
</dbReference>
<comment type="pathway">
    <text evidence="1 8 9">Carbohydrate degradation; glycolysis; D-glyceraldehyde 3-phosphate and glycerone phosphate from D-glucose: step 2/4.</text>
</comment>
<dbReference type="InterPro" id="IPR035476">
    <property type="entry name" value="SIS_PGI_1"/>
</dbReference>
<dbReference type="Proteomes" id="UP000753961">
    <property type="component" value="Unassembled WGS sequence"/>
</dbReference>
<dbReference type="InterPro" id="IPR001672">
    <property type="entry name" value="G6P_Isomerase"/>
</dbReference>
<dbReference type="CDD" id="cd05015">
    <property type="entry name" value="SIS_PGI_1"/>
    <property type="match status" value="1"/>
</dbReference>
<comment type="catalytic activity">
    <reaction evidence="7 8 9">
        <text>alpha-D-glucose 6-phosphate = beta-D-fructose 6-phosphate</text>
        <dbReference type="Rhea" id="RHEA:11816"/>
        <dbReference type="ChEBI" id="CHEBI:57634"/>
        <dbReference type="ChEBI" id="CHEBI:58225"/>
        <dbReference type="EC" id="5.3.1.9"/>
    </reaction>
</comment>
<dbReference type="GO" id="GO:0005829">
    <property type="term" value="C:cytosol"/>
    <property type="evidence" value="ECO:0007669"/>
    <property type="project" value="TreeGrafter"/>
</dbReference>
<keyword evidence="5 8" id="KW-0324">Glycolysis</keyword>
<dbReference type="GO" id="GO:0006094">
    <property type="term" value="P:gluconeogenesis"/>
    <property type="evidence" value="ECO:0007669"/>
    <property type="project" value="UniProtKB-UniRule"/>
</dbReference>
<dbReference type="PANTHER" id="PTHR11469">
    <property type="entry name" value="GLUCOSE-6-PHOSPHATE ISOMERASE"/>
    <property type="match status" value="1"/>
</dbReference>
<dbReference type="GO" id="GO:0097367">
    <property type="term" value="F:carbohydrate derivative binding"/>
    <property type="evidence" value="ECO:0007669"/>
    <property type="project" value="InterPro"/>
</dbReference>
<dbReference type="GO" id="GO:0004347">
    <property type="term" value="F:glucose-6-phosphate isomerase activity"/>
    <property type="evidence" value="ECO:0007669"/>
    <property type="project" value="UniProtKB-UniRule"/>
</dbReference>
<reference evidence="10" key="1">
    <citation type="submission" date="2021-06" db="EMBL/GenBank/DDBJ databases">
        <title>44 bacteria genomes isolated from Dapeng, Shenzhen.</title>
        <authorList>
            <person name="Zheng W."/>
            <person name="Yu S."/>
            <person name="Huang Y."/>
        </authorList>
    </citation>
    <scope>NUCLEOTIDE SEQUENCE</scope>
    <source>
        <strain evidence="10">DP5N28-2</strain>
    </source>
</reference>
<dbReference type="Gene3D" id="3.40.50.10490">
    <property type="entry name" value="Glucose-6-phosphate isomerase like protein, domain 1"/>
    <property type="match status" value="2"/>
</dbReference>
<evidence type="ECO:0000256" key="1">
    <source>
        <dbReference type="ARBA" id="ARBA00004926"/>
    </source>
</evidence>
<dbReference type="EC" id="5.3.1.9" evidence="8"/>
<dbReference type="PROSITE" id="PS51463">
    <property type="entry name" value="P_GLUCOSE_ISOMERASE_3"/>
    <property type="match status" value="1"/>
</dbReference>
<evidence type="ECO:0000313" key="10">
    <source>
        <dbReference type="EMBL" id="MBY5957675.1"/>
    </source>
</evidence>
<dbReference type="AlphaFoldDB" id="A0A953L8G9"/>
<evidence type="ECO:0000256" key="2">
    <source>
        <dbReference type="ARBA" id="ARBA00006604"/>
    </source>
</evidence>
<comment type="pathway">
    <text evidence="8">Carbohydrate biosynthesis; gluconeogenesis.</text>
</comment>
<dbReference type="PROSITE" id="PS00765">
    <property type="entry name" value="P_GLUCOSE_ISOMERASE_1"/>
    <property type="match status" value="1"/>
</dbReference>
<feature type="active site" description="Proton donor" evidence="8">
    <location>
        <position position="355"/>
    </location>
</feature>
<dbReference type="SUPFAM" id="SSF53697">
    <property type="entry name" value="SIS domain"/>
    <property type="match status" value="1"/>
</dbReference>
<accession>A0A953L8G9</accession>
<dbReference type="PANTHER" id="PTHR11469:SF1">
    <property type="entry name" value="GLUCOSE-6-PHOSPHATE ISOMERASE"/>
    <property type="match status" value="1"/>
</dbReference>
<protein>
    <recommendedName>
        <fullName evidence="8">Glucose-6-phosphate isomerase</fullName>
        <shortName evidence="8">GPI</shortName>
        <ecNumber evidence="8">5.3.1.9</ecNumber>
    </recommendedName>
    <alternativeName>
        <fullName evidence="8">Phosphoglucose isomerase</fullName>
        <shortName evidence="8">PGI</shortName>
    </alternativeName>
    <alternativeName>
        <fullName evidence="8">Phosphohexose isomerase</fullName>
        <shortName evidence="8">PHI</shortName>
    </alternativeName>
</protein>
<dbReference type="PROSITE" id="PS00174">
    <property type="entry name" value="P_GLUCOSE_ISOMERASE_2"/>
    <property type="match status" value="1"/>
</dbReference>
<dbReference type="CDD" id="cd05016">
    <property type="entry name" value="SIS_PGI_2"/>
    <property type="match status" value="1"/>
</dbReference>
<evidence type="ECO:0000256" key="4">
    <source>
        <dbReference type="ARBA" id="ARBA00022490"/>
    </source>
</evidence>
<comment type="function">
    <text evidence="8">Catalyzes the reversible isomerization of glucose-6-phosphate to fructose-6-phosphate.</text>
</comment>
<feature type="active site" evidence="8">
    <location>
        <position position="514"/>
    </location>
</feature>
<name>A0A953L8G9_9BACT</name>
<evidence type="ECO:0000256" key="3">
    <source>
        <dbReference type="ARBA" id="ARBA00022432"/>
    </source>
</evidence>
<dbReference type="InterPro" id="IPR023096">
    <property type="entry name" value="G6P_Isomerase_C"/>
</dbReference>
<keyword evidence="6 8" id="KW-0413">Isomerase</keyword>
<dbReference type="RefSeq" id="WP_222579199.1">
    <property type="nucleotide sequence ID" value="NZ_JAHVHU010000006.1"/>
</dbReference>
<proteinExistence type="inferred from homology"/>
<comment type="similarity">
    <text evidence="2 8 9">Belongs to the GPI family.</text>
</comment>
<dbReference type="GO" id="GO:0051156">
    <property type="term" value="P:glucose 6-phosphate metabolic process"/>
    <property type="evidence" value="ECO:0007669"/>
    <property type="project" value="TreeGrafter"/>
</dbReference>
<feature type="active site" evidence="8">
    <location>
        <position position="386"/>
    </location>
</feature>
<organism evidence="10 11">
    <name type="scientific">Membranihabitans marinus</name>
    <dbReference type="NCBI Taxonomy" id="1227546"/>
    <lineage>
        <taxon>Bacteria</taxon>
        <taxon>Pseudomonadati</taxon>
        <taxon>Bacteroidota</taxon>
        <taxon>Saprospiria</taxon>
        <taxon>Saprospirales</taxon>
        <taxon>Saprospiraceae</taxon>
        <taxon>Membranihabitans</taxon>
    </lineage>
</organism>